<evidence type="ECO:0000256" key="1">
    <source>
        <dbReference type="ARBA" id="ARBA00004123"/>
    </source>
</evidence>
<dbReference type="GO" id="GO:0003779">
    <property type="term" value="F:actin binding"/>
    <property type="evidence" value="ECO:0007669"/>
    <property type="project" value="UniProtKB-KW"/>
</dbReference>
<evidence type="ECO:0000313" key="9">
    <source>
        <dbReference type="Proteomes" id="UP000261520"/>
    </source>
</evidence>
<feature type="compositionally biased region" description="Basic and acidic residues" evidence="6">
    <location>
        <begin position="10"/>
        <end position="22"/>
    </location>
</feature>
<dbReference type="GO" id="GO:0004864">
    <property type="term" value="F:protein phosphatase inhibitor activity"/>
    <property type="evidence" value="ECO:0007669"/>
    <property type="project" value="UniProtKB-UniRule"/>
</dbReference>
<dbReference type="Gene3D" id="6.10.150.10">
    <property type="match status" value="1"/>
</dbReference>
<dbReference type="PANTHER" id="PTHR22793">
    <property type="entry name" value="MYOCARDIN-RELATED TRANSCRIPTION FACTOR-RELATED"/>
    <property type="match status" value="1"/>
</dbReference>
<comment type="subunit">
    <text evidence="5">Binds PPP1CA and actin.</text>
</comment>
<feature type="repeat" description="RPEL" evidence="4">
    <location>
        <begin position="66"/>
        <end position="91"/>
    </location>
</feature>
<dbReference type="STRING" id="409849.ENSPMGP00000025164"/>
<evidence type="ECO:0000256" key="7">
    <source>
        <dbReference type="SAM" id="Phobius"/>
    </source>
</evidence>
<evidence type="ECO:0000256" key="6">
    <source>
        <dbReference type="SAM" id="MobiDB-lite"/>
    </source>
</evidence>
<dbReference type="GO" id="GO:0005634">
    <property type="term" value="C:nucleus"/>
    <property type="evidence" value="ECO:0007669"/>
    <property type="project" value="UniProtKB-SubCell"/>
</dbReference>
<dbReference type="GO" id="GO:0051145">
    <property type="term" value="P:smooth muscle cell differentiation"/>
    <property type="evidence" value="ECO:0007669"/>
    <property type="project" value="TreeGrafter"/>
</dbReference>
<proteinExistence type="inferred from homology"/>
<keyword evidence="7" id="KW-0472">Membrane</keyword>
<evidence type="ECO:0000256" key="4">
    <source>
        <dbReference type="PROSITE-ProRule" id="PRU00401"/>
    </source>
</evidence>
<dbReference type="SMART" id="SM00707">
    <property type="entry name" value="RPEL"/>
    <property type="match status" value="2"/>
</dbReference>
<evidence type="ECO:0000313" key="8">
    <source>
        <dbReference type="Ensembl" id="ENSPMGP00000025164.1"/>
    </source>
</evidence>
<evidence type="ECO:0000256" key="2">
    <source>
        <dbReference type="ARBA" id="ARBA00022737"/>
    </source>
</evidence>
<name>A0A3B4B9G3_9GOBI</name>
<evidence type="ECO:0000256" key="5">
    <source>
        <dbReference type="RuleBase" id="RU301113"/>
    </source>
</evidence>
<keyword evidence="7" id="KW-1133">Transmembrane helix</keyword>
<dbReference type="Proteomes" id="UP000261520">
    <property type="component" value="Unplaced"/>
</dbReference>
<reference evidence="8" key="1">
    <citation type="submission" date="2025-08" db="UniProtKB">
        <authorList>
            <consortium name="Ensembl"/>
        </authorList>
    </citation>
    <scope>IDENTIFICATION</scope>
</reference>
<accession>A0A3B4B9G3</accession>
<keyword evidence="2 5" id="KW-0677">Repeat</keyword>
<dbReference type="PROSITE" id="PS51073">
    <property type="entry name" value="RPEL"/>
    <property type="match status" value="2"/>
</dbReference>
<protein>
    <recommendedName>
        <fullName evidence="5">Phosphatase and actin regulator</fullName>
    </recommendedName>
</protein>
<dbReference type="InterPro" id="IPR043451">
    <property type="entry name" value="Myocardin-like"/>
</dbReference>
<feature type="region of interest" description="Disordered" evidence="6">
    <location>
        <begin position="1"/>
        <end position="22"/>
    </location>
</feature>
<dbReference type="GO" id="GO:0045944">
    <property type="term" value="P:positive regulation of transcription by RNA polymerase II"/>
    <property type="evidence" value="ECO:0007669"/>
    <property type="project" value="TreeGrafter"/>
</dbReference>
<dbReference type="PANTHER" id="PTHR22793:SF6">
    <property type="entry name" value="MYOCARDIN-RELATED TRANSCRIPTION FACTOR A"/>
    <property type="match status" value="1"/>
</dbReference>
<dbReference type="GO" id="GO:0003713">
    <property type="term" value="F:transcription coactivator activity"/>
    <property type="evidence" value="ECO:0007669"/>
    <property type="project" value="TreeGrafter"/>
</dbReference>
<keyword evidence="3" id="KW-0539">Nucleus</keyword>
<feature type="repeat" description="RPEL" evidence="4">
    <location>
        <begin position="19"/>
        <end position="44"/>
    </location>
</feature>
<dbReference type="Pfam" id="PF02755">
    <property type="entry name" value="RPEL"/>
    <property type="match status" value="2"/>
</dbReference>
<reference evidence="8" key="2">
    <citation type="submission" date="2025-09" db="UniProtKB">
        <authorList>
            <consortium name="Ensembl"/>
        </authorList>
    </citation>
    <scope>IDENTIFICATION</scope>
</reference>
<keyword evidence="5" id="KW-0009">Actin-binding</keyword>
<sequence length="165" mass="18889">MPPSPSPTPRDYDSRGREDYLKRRIQRRPERAELIRMHILEGEGHVVTLSGTAEDFGLQKRARLADDLNEKLSQRPGPMELIHKNILPVHGSIKTAFIGELSSLKLDHTFLMFLMFLKVIFVGSVWWWDRAQRMAKVTAKWSETPTSYTCNPVTGRESVITRSGV</sequence>
<organism evidence="8 9">
    <name type="scientific">Periophthalmus magnuspinnatus</name>
    <dbReference type="NCBI Taxonomy" id="409849"/>
    <lineage>
        <taxon>Eukaryota</taxon>
        <taxon>Metazoa</taxon>
        <taxon>Chordata</taxon>
        <taxon>Craniata</taxon>
        <taxon>Vertebrata</taxon>
        <taxon>Euteleostomi</taxon>
        <taxon>Actinopterygii</taxon>
        <taxon>Neopterygii</taxon>
        <taxon>Teleostei</taxon>
        <taxon>Neoteleostei</taxon>
        <taxon>Acanthomorphata</taxon>
        <taxon>Gobiaria</taxon>
        <taxon>Gobiiformes</taxon>
        <taxon>Gobioidei</taxon>
        <taxon>Gobiidae</taxon>
        <taxon>Oxudercinae</taxon>
        <taxon>Periophthalmus</taxon>
    </lineage>
</organism>
<feature type="transmembrane region" description="Helical" evidence="7">
    <location>
        <begin position="110"/>
        <end position="128"/>
    </location>
</feature>
<keyword evidence="7" id="KW-0812">Transmembrane</keyword>
<dbReference type="InterPro" id="IPR004018">
    <property type="entry name" value="RPEL_repeat"/>
</dbReference>
<dbReference type="AlphaFoldDB" id="A0A3B4B9G3"/>
<dbReference type="Ensembl" id="ENSPMGT00000026804.1">
    <property type="protein sequence ID" value="ENSPMGP00000025164.1"/>
    <property type="gene ID" value="ENSPMGG00000020329.1"/>
</dbReference>
<evidence type="ECO:0000256" key="3">
    <source>
        <dbReference type="ARBA" id="ARBA00023242"/>
    </source>
</evidence>
<comment type="subcellular location">
    <subcellularLocation>
        <location evidence="1">Nucleus</location>
    </subcellularLocation>
</comment>
<comment type="similarity">
    <text evidence="5">Belongs to the phosphatase and actin regulator family.</text>
</comment>
<keyword evidence="9" id="KW-1185">Reference proteome</keyword>